<dbReference type="Proteomes" id="UP000007015">
    <property type="component" value="Chromosome 9"/>
</dbReference>
<keyword evidence="3" id="KW-1133">Transmembrane helix</keyword>
<evidence type="ECO:0000256" key="1">
    <source>
        <dbReference type="SAM" id="Coils"/>
    </source>
</evidence>
<feature type="compositionally biased region" description="Pro residues" evidence="2">
    <location>
        <begin position="11"/>
        <end position="31"/>
    </location>
</feature>
<dbReference type="Gramene" id="BGIOSGA031163-TA">
    <property type="protein sequence ID" value="BGIOSGA031163-PA"/>
    <property type="gene ID" value="BGIOSGA031163"/>
</dbReference>
<accession>B8BDX3</accession>
<feature type="transmembrane region" description="Helical" evidence="3">
    <location>
        <begin position="566"/>
        <end position="586"/>
    </location>
</feature>
<feature type="coiled-coil region" evidence="1">
    <location>
        <begin position="445"/>
        <end position="472"/>
    </location>
</feature>
<dbReference type="HOGENOM" id="CLU_469624_0_0_1"/>
<feature type="coiled-coil region" evidence="1">
    <location>
        <begin position="306"/>
        <end position="419"/>
    </location>
</feature>
<keyword evidence="3" id="KW-0472">Membrane</keyword>
<evidence type="ECO:0000256" key="2">
    <source>
        <dbReference type="SAM" id="MobiDB-lite"/>
    </source>
</evidence>
<evidence type="ECO:0000313" key="4">
    <source>
        <dbReference type="EMBL" id="EEC84960.1"/>
    </source>
</evidence>
<keyword evidence="3" id="KW-0812">Transmembrane</keyword>
<dbReference type="STRING" id="39946.B8BDX3"/>
<feature type="compositionally biased region" description="Low complexity" evidence="2">
    <location>
        <begin position="46"/>
        <end position="68"/>
    </location>
</feature>
<name>B8BDX3_ORYSI</name>
<protein>
    <submittedName>
        <fullName evidence="4">Uncharacterized protein</fullName>
    </submittedName>
</protein>
<reference evidence="4 5" key="1">
    <citation type="journal article" date="2005" name="PLoS Biol.">
        <title>The genomes of Oryza sativa: a history of duplications.</title>
        <authorList>
            <person name="Yu J."/>
            <person name="Wang J."/>
            <person name="Lin W."/>
            <person name="Li S."/>
            <person name="Li H."/>
            <person name="Zhou J."/>
            <person name="Ni P."/>
            <person name="Dong W."/>
            <person name="Hu S."/>
            <person name="Zeng C."/>
            <person name="Zhang J."/>
            <person name="Zhang Y."/>
            <person name="Li R."/>
            <person name="Xu Z."/>
            <person name="Li S."/>
            <person name="Li X."/>
            <person name="Zheng H."/>
            <person name="Cong L."/>
            <person name="Lin L."/>
            <person name="Yin J."/>
            <person name="Geng J."/>
            <person name="Li G."/>
            <person name="Shi J."/>
            <person name="Liu J."/>
            <person name="Lv H."/>
            <person name="Li J."/>
            <person name="Wang J."/>
            <person name="Deng Y."/>
            <person name="Ran L."/>
            <person name="Shi X."/>
            <person name="Wang X."/>
            <person name="Wu Q."/>
            <person name="Li C."/>
            <person name="Ren X."/>
            <person name="Wang J."/>
            <person name="Wang X."/>
            <person name="Li D."/>
            <person name="Liu D."/>
            <person name="Zhang X."/>
            <person name="Ji Z."/>
            <person name="Zhao W."/>
            <person name="Sun Y."/>
            <person name="Zhang Z."/>
            <person name="Bao J."/>
            <person name="Han Y."/>
            <person name="Dong L."/>
            <person name="Ji J."/>
            <person name="Chen P."/>
            <person name="Wu S."/>
            <person name="Liu J."/>
            <person name="Xiao Y."/>
            <person name="Bu D."/>
            <person name="Tan J."/>
            <person name="Yang L."/>
            <person name="Ye C."/>
            <person name="Zhang J."/>
            <person name="Xu J."/>
            <person name="Zhou Y."/>
            <person name="Yu Y."/>
            <person name="Zhang B."/>
            <person name="Zhuang S."/>
            <person name="Wei H."/>
            <person name="Liu B."/>
            <person name="Lei M."/>
            <person name="Yu H."/>
            <person name="Li Y."/>
            <person name="Xu H."/>
            <person name="Wei S."/>
            <person name="He X."/>
            <person name="Fang L."/>
            <person name="Zhang Z."/>
            <person name="Zhang Y."/>
            <person name="Huang X."/>
            <person name="Su Z."/>
            <person name="Tong W."/>
            <person name="Li J."/>
            <person name="Tong Z."/>
            <person name="Li S."/>
            <person name="Ye J."/>
            <person name="Wang L."/>
            <person name="Fang L."/>
            <person name="Lei T."/>
            <person name="Chen C."/>
            <person name="Chen H."/>
            <person name="Xu Z."/>
            <person name="Li H."/>
            <person name="Huang H."/>
            <person name="Zhang F."/>
            <person name="Xu H."/>
            <person name="Li N."/>
            <person name="Zhao C."/>
            <person name="Li S."/>
            <person name="Dong L."/>
            <person name="Huang Y."/>
            <person name="Li L."/>
            <person name="Xi Y."/>
            <person name="Qi Q."/>
            <person name="Li W."/>
            <person name="Zhang B."/>
            <person name="Hu W."/>
            <person name="Zhang Y."/>
            <person name="Tian X."/>
            <person name="Jiao Y."/>
            <person name="Liang X."/>
            <person name="Jin J."/>
            <person name="Gao L."/>
            <person name="Zheng W."/>
            <person name="Hao B."/>
            <person name="Liu S."/>
            <person name="Wang W."/>
            <person name="Yuan L."/>
            <person name="Cao M."/>
            <person name="McDermott J."/>
            <person name="Samudrala R."/>
            <person name="Wang J."/>
            <person name="Wong G.K."/>
            <person name="Yang H."/>
        </authorList>
    </citation>
    <scope>NUCLEOTIDE SEQUENCE [LARGE SCALE GENOMIC DNA]</scope>
    <source>
        <strain evidence="5">cv. 93-11</strain>
    </source>
</reference>
<gene>
    <name evidence="4" type="ORF">OsI_32188</name>
</gene>
<feature type="transmembrane region" description="Helical" evidence="3">
    <location>
        <begin position="469"/>
        <end position="488"/>
    </location>
</feature>
<organism evidence="4 5">
    <name type="scientific">Oryza sativa subsp. indica</name>
    <name type="common">Rice</name>
    <dbReference type="NCBI Taxonomy" id="39946"/>
    <lineage>
        <taxon>Eukaryota</taxon>
        <taxon>Viridiplantae</taxon>
        <taxon>Streptophyta</taxon>
        <taxon>Embryophyta</taxon>
        <taxon>Tracheophyta</taxon>
        <taxon>Spermatophyta</taxon>
        <taxon>Magnoliopsida</taxon>
        <taxon>Liliopsida</taxon>
        <taxon>Poales</taxon>
        <taxon>Poaceae</taxon>
        <taxon>BOP clade</taxon>
        <taxon>Oryzoideae</taxon>
        <taxon>Oryzeae</taxon>
        <taxon>Oryzinae</taxon>
        <taxon>Oryza</taxon>
        <taxon>Oryza sativa</taxon>
    </lineage>
</organism>
<dbReference type="EMBL" id="CM000134">
    <property type="protein sequence ID" value="EEC84960.1"/>
    <property type="molecule type" value="Genomic_DNA"/>
</dbReference>
<sequence>MEEGDGVDMPSPAPTSPPSPPPPPPPPPRPSAPAATGGVAGRVGDSPSSPLESGPLLPASESELLRLPHLPDAGSRRRPRLAVDMSDAAGTNGRVIPFRGFSGRPRLSCHSASRKPAAAEGPPSPTPPSPGRGKGRHRRCQLAVAALLAASEPLHLPSLPNAALARGRGHHRRRQLAVAALLGGSGALHLAASEPLNLAASELLHLPSLPNAVAILGAPPTGAPFNPTIDLKANNTKMSAMEREEKGKRRNICEGAEAMFKLEAVLKEEEEVRVRHSVQKLLRLCLVQRKVWILVEIGDDVTEKFLNEQAASMDRIQDLLKQEEQLKQSLQELFEAHATVKARIDKVHTQVEKDEEELEKLRLVERQAMSRADKIRRDAEIAKANANGFEKKANQLQIIADIETEREQSAKKKEQAAHDRLRDASTARIVAIDHTKCINGRSKDIEDWTEAIEERQKRLEEEKNRCKRLISIFWALGIVHFCLFWVKFGLKKHEKELGSSVGWIEGFCYVLVLSLFVFCKSFIDTRLKFKPDRRAEWASVTLHALSRFIFEGILNTAMGECTGCTVALVVAHLCAFGVEVIGAMIFQLKFKIGSSFESFDVW</sequence>
<feature type="region of interest" description="Disordered" evidence="2">
    <location>
        <begin position="1"/>
        <end position="138"/>
    </location>
</feature>
<dbReference type="OMA" id="HTKCING"/>
<keyword evidence="1" id="KW-0175">Coiled coil</keyword>
<keyword evidence="5" id="KW-1185">Reference proteome</keyword>
<evidence type="ECO:0000313" key="5">
    <source>
        <dbReference type="Proteomes" id="UP000007015"/>
    </source>
</evidence>
<dbReference type="AlphaFoldDB" id="B8BDX3"/>
<proteinExistence type="predicted"/>
<evidence type="ECO:0000256" key="3">
    <source>
        <dbReference type="SAM" id="Phobius"/>
    </source>
</evidence>
<feature type="transmembrane region" description="Helical" evidence="3">
    <location>
        <begin position="500"/>
        <end position="523"/>
    </location>
</feature>